<dbReference type="InterPro" id="IPR005564">
    <property type="entry name" value="Major_capsid_GpE"/>
</dbReference>
<proteinExistence type="predicted"/>
<sequence length="328" mass="35631">MNLDQSVFSVEELSLAITNLPTRIGNPSDIELFRPIAGTTNSFAAEFMTESNILVPTTAWGGVAPKNSSGTRIAKSWTIPHMPLEDVVLASDVMGVRAFGSTAAETVSGKVLDRLQAMKNKIDTTLAFRRLKAKQGIIVDADGSTIINYFTDFGVTQTEVDFDLGTATTNVAAKCQDVIDNIEDALGQEIYTSIEVEVDRAFYDALVAHKNVREVFLGWSAAEQKLGRSNTSGFEFGGLKFIVNRQSVGGTPIYATKTGSAYPRGTQDVFITALAPADFNETVNTLALPYYAKQRTKDFDRGFDLHVQANQLPTVLKPKALVKVKSTT</sequence>
<evidence type="ECO:0000313" key="2">
    <source>
        <dbReference type="Proteomes" id="UP001229836"/>
    </source>
</evidence>
<dbReference type="EMBL" id="CP125669">
    <property type="protein sequence ID" value="WHP06767.1"/>
    <property type="molecule type" value="Genomic_DNA"/>
</dbReference>
<gene>
    <name evidence="1" type="ORF">QLH32_04660</name>
</gene>
<protein>
    <submittedName>
        <fullName evidence="1">Major capsid protein</fullName>
    </submittedName>
</protein>
<dbReference type="RefSeq" id="WP_283268359.1">
    <property type="nucleotide sequence ID" value="NZ_CP125669.1"/>
</dbReference>
<name>A0ABY8S4Y6_9GAMM</name>
<evidence type="ECO:0000313" key="1">
    <source>
        <dbReference type="EMBL" id="WHP06767.1"/>
    </source>
</evidence>
<reference evidence="1 2" key="1">
    <citation type="submission" date="2023-05" db="EMBL/GenBank/DDBJ databases">
        <title>The complete genome of Acinetobacter sp. nov KCTC 92772.</title>
        <authorList>
            <person name="Zhou G."/>
        </authorList>
    </citation>
    <scope>NUCLEOTIDE SEQUENCE [LARGE SCALE GENOMIC DNA]</scope>
    <source>
        <strain evidence="1 2">KCTC 92772</strain>
    </source>
</reference>
<dbReference type="Pfam" id="PF03864">
    <property type="entry name" value="Phage_cap_E"/>
    <property type="match status" value="1"/>
</dbReference>
<dbReference type="Proteomes" id="UP001229836">
    <property type="component" value="Chromosome"/>
</dbReference>
<organism evidence="1 2">
    <name type="scientific">Acinetobacter corruptisaponis</name>
    <dbReference type="NCBI Taxonomy" id="3045147"/>
    <lineage>
        <taxon>Bacteria</taxon>
        <taxon>Pseudomonadati</taxon>
        <taxon>Pseudomonadota</taxon>
        <taxon>Gammaproteobacteria</taxon>
        <taxon>Moraxellales</taxon>
        <taxon>Moraxellaceae</taxon>
        <taxon>Acinetobacter</taxon>
    </lineage>
</organism>
<keyword evidence="2" id="KW-1185">Reference proteome</keyword>
<accession>A0ABY8S4Y6</accession>